<dbReference type="InterPro" id="IPR036554">
    <property type="entry name" value="GHMP_kinase_C_sf"/>
</dbReference>
<comment type="pathway">
    <text evidence="9">Isoprenoid biosynthesis; isopentenyl diphosphate biosynthesis via mevalonate pathway; isopentenyl diphosphate from (R)-mevalonate: step 1/3.</text>
</comment>
<gene>
    <name evidence="13" type="primary">mvk</name>
    <name evidence="12" type="ORF">ENT99_02140</name>
    <name evidence="13" type="ORF">ENU64_05590</name>
</gene>
<feature type="domain" description="GHMP kinase N-terminal" evidence="10">
    <location>
        <begin position="85"/>
        <end position="178"/>
    </location>
</feature>
<comment type="caution">
    <text evidence="13">The sequence shown here is derived from an EMBL/GenBank/DDBJ whole genome shotgun (WGS) entry which is preliminary data.</text>
</comment>
<evidence type="ECO:0000259" key="11">
    <source>
        <dbReference type="Pfam" id="PF08544"/>
    </source>
</evidence>
<evidence type="ECO:0000256" key="2">
    <source>
        <dbReference type="ARBA" id="ARBA00022516"/>
    </source>
</evidence>
<dbReference type="EMBL" id="DTAU01000044">
    <property type="protein sequence ID" value="HFQ78488.1"/>
    <property type="molecule type" value="Genomic_DNA"/>
</dbReference>
<proteinExistence type="predicted"/>
<dbReference type="GO" id="GO:0004496">
    <property type="term" value="F:mevalonate kinase activity"/>
    <property type="evidence" value="ECO:0007669"/>
    <property type="project" value="UniProtKB-EC"/>
</dbReference>
<evidence type="ECO:0000256" key="6">
    <source>
        <dbReference type="ARBA" id="ARBA00022840"/>
    </source>
</evidence>
<protein>
    <submittedName>
        <fullName evidence="13">Mevalonate kinase</fullName>
        <ecNumber evidence="13">2.7.1.36</ecNumber>
    </submittedName>
</protein>
<name>A0A7J3MZ98_9CREN</name>
<accession>A0A7J3MZ98</accession>
<dbReference type="InterPro" id="IPR006205">
    <property type="entry name" value="Mev_gal_kin"/>
</dbReference>
<evidence type="ECO:0000256" key="5">
    <source>
        <dbReference type="ARBA" id="ARBA00022777"/>
    </source>
</evidence>
<dbReference type="InterPro" id="IPR013750">
    <property type="entry name" value="GHMP_kinase_C_dom"/>
</dbReference>
<dbReference type="Gene3D" id="3.30.70.890">
    <property type="entry name" value="GHMP kinase, C-terminal domain"/>
    <property type="match status" value="1"/>
</dbReference>
<sequence length="339" mass="36779">MDEVTVKVPTKITLFGEHAVIYGVPAIASTIPVYMNIKGKTLSEEVVSITFSNKLSTPLSNITIHRDREEIQLQSDTVIVKKLLNYILTSIDLCEQELGTTRNRGYSLIIDSPLPTGIGLGTSAATSVGTIVVCLALNGYIENLENHRQDIAKMAWNVEKTVQGAASPMDTYTITLGGLRYIEPNVPKAELIDTDNWMPIIVGYTNRKNTTVELVRKVRKLKEKDENVFNELLNIIKTIVENARKAFLNHDIETLGVLMNINHGILQSLGIVDMTHDTLLHVLRNAGAIGAKTSGAGSGGAFLALARSTSELDELASVAESLGARVISKGLCKDGVSLV</sequence>
<dbReference type="PANTHER" id="PTHR43290">
    <property type="entry name" value="MEVALONATE KINASE"/>
    <property type="match status" value="1"/>
</dbReference>
<dbReference type="PRINTS" id="PR00959">
    <property type="entry name" value="MEVGALKINASE"/>
</dbReference>
<organism evidence="13">
    <name type="scientific">Ignisphaera aggregans</name>
    <dbReference type="NCBI Taxonomy" id="334771"/>
    <lineage>
        <taxon>Archaea</taxon>
        <taxon>Thermoproteota</taxon>
        <taxon>Thermoprotei</taxon>
        <taxon>Desulfurococcales</taxon>
        <taxon>Desulfurococcaceae</taxon>
        <taxon>Ignisphaera</taxon>
    </lineage>
</organism>
<evidence type="ECO:0000313" key="13">
    <source>
        <dbReference type="EMBL" id="HGT98883.1"/>
    </source>
</evidence>
<evidence type="ECO:0000256" key="1">
    <source>
        <dbReference type="ARBA" id="ARBA00022490"/>
    </source>
</evidence>
<evidence type="ECO:0000256" key="3">
    <source>
        <dbReference type="ARBA" id="ARBA00022679"/>
    </source>
</evidence>
<keyword evidence="4" id="KW-0547">Nucleotide-binding</keyword>
<dbReference type="Gene3D" id="3.30.230.10">
    <property type="match status" value="1"/>
</dbReference>
<reference evidence="13" key="1">
    <citation type="journal article" date="2020" name="mSystems">
        <title>Genome- and Community-Level Interaction Insights into Carbon Utilization and Element Cycling Functions of Hydrothermarchaeota in Hydrothermal Sediment.</title>
        <authorList>
            <person name="Zhou Z."/>
            <person name="Liu Y."/>
            <person name="Xu W."/>
            <person name="Pan J."/>
            <person name="Luo Z.H."/>
            <person name="Li M."/>
        </authorList>
    </citation>
    <scope>NUCLEOTIDE SEQUENCE [LARGE SCALE GENOMIC DNA]</scope>
    <source>
        <strain evidence="12">SpSt-629</strain>
        <strain evidence="13">SpSt-688</strain>
    </source>
</reference>
<evidence type="ECO:0000259" key="10">
    <source>
        <dbReference type="Pfam" id="PF00288"/>
    </source>
</evidence>
<evidence type="ECO:0000256" key="9">
    <source>
        <dbReference type="ARBA" id="ARBA00029438"/>
    </source>
</evidence>
<dbReference type="GO" id="GO:0005524">
    <property type="term" value="F:ATP binding"/>
    <property type="evidence" value="ECO:0007669"/>
    <property type="project" value="UniProtKB-KW"/>
</dbReference>
<keyword evidence="1" id="KW-0963">Cytoplasm</keyword>
<dbReference type="UniPathway" id="UPA00057">
    <property type="reaction ID" value="UER00098"/>
</dbReference>
<keyword evidence="3 13" id="KW-0808">Transferase</keyword>
<keyword evidence="8" id="KW-0443">Lipid metabolism</keyword>
<dbReference type="PANTHER" id="PTHR43290:SF2">
    <property type="entry name" value="MEVALONATE KINASE"/>
    <property type="match status" value="1"/>
</dbReference>
<dbReference type="EMBL" id="DTDH01000159">
    <property type="protein sequence ID" value="HGT98883.1"/>
    <property type="molecule type" value="Genomic_DNA"/>
</dbReference>
<dbReference type="InterPro" id="IPR020568">
    <property type="entry name" value="Ribosomal_Su5_D2-typ_SF"/>
</dbReference>
<keyword evidence="6" id="KW-0067">ATP-binding</keyword>
<dbReference type="EC" id="2.7.1.36" evidence="13"/>
<evidence type="ECO:0000313" key="12">
    <source>
        <dbReference type="EMBL" id="HFQ78488.1"/>
    </source>
</evidence>
<dbReference type="SUPFAM" id="SSF54211">
    <property type="entry name" value="Ribosomal protein S5 domain 2-like"/>
    <property type="match status" value="1"/>
</dbReference>
<evidence type="ECO:0000256" key="7">
    <source>
        <dbReference type="ARBA" id="ARBA00022842"/>
    </source>
</evidence>
<dbReference type="Pfam" id="PF08544">
    <property type="entry name" value="GHMP_kinases_C"/>
    <property type="match status" value="1"/>
</dbReference>
<dbReference type="InterPro" id="IPR014721">
    <property type="entry name" value="Ribsml_uS5_D2-typ_fold_subgr"/>
</dbReference>
<dbReference type="NCBIfam" id="TIGR00549">
    <property type="entry name" value="mevalon_kin"/>
    <property type="match status" value="1"/>
</dbReference>
<feature type="domain" description="GHMP kinase C-terminal" evidence="11">
    <location>
        <begin position="243"/>
        <end position="318"/>
    </location>
</feature>
<dbReference type="InterPro" id="IPR006204">
    <property type="entry name" value="GHMP_kinase_N_dom"/>
</dbReference>
<keyword evidence="5 13" id="KW-0418">Kinase</keyword>
<evidence type="ECO:0000256" key="4">
    <source>
        <dbReference type="ARBA" id="ARBA00022741"/>
    </source>
</evidence>
<dbReference type="Pfam" id="PF00288">
    <property type="entry name" value="GHMP_kinases_N"/>
    <property type="match status" value="1"/>
</dbReference>
<dbReference type="AlphaFoldDB" id="A0A7J3MZ98"/>
<evidence type="ECO:0000256" key="8">
    <source>
        <dbReference type="ARBA" id="ARBA00023098"/>
    </source>
</evidence>
<keyword evidence="2" id="KW-0444">Lipid biosynthesis</keyword>
<keyword evidence="7" id="KW-0460">Magnesium</keyword>
<dbReference type="GO" id="GO:0005829">
    <property type="term" value="C:cytosol"/>
    <property type="evidence" value="ECO:0007669"/>
    <property type="project" value="TreeGrafter"/>
</dbReference>
<dbReference type="SUPFAM" id="SSF55060">
    <property type="entry name" value="GHMP Kinase, C-terminal domain"/>
    <property type="match status" value="1"/>
</dbReference>
<dbReference type="GO" id="GO:0019287">
    <property type="term" value="P:isopentenyl diphosphate biosynthetic process, mevalonate pathway"/>
    <property type="evidence" value="ECO:0007669"/>
    <property type="project" value="UniProtKB-UniPathway"/>
</dbReference>